<keyword evidence="3" id="KW-1185">Reference proteome</keyword>
<gene>
    <name evidence="2" type="ORF">DPMN_123960</name>
</gene>
<comment type="caution">
    <text evidence="2">The sequence shown here is derived from an EMBL/GenBank/DDBJ whole genome shotgun (WGS) entry which is preliminary data.</text>
</comment>
<dbReference type="Proteomes" id="UP000828390">
    <property type="component" value="Unassembled WGS sequence"/>
</dbReference>
<evidence type="ECO:0000313" key="2">
    <source>
        <dbReference type="EMBL" id="KAH3822187.1"/>
    </source>
</evidence>
<sequence length="71" mass="7970">MLLAALCICFSLEGLFTSGFPRYGQLDHDESFYRLLPQNDVGPEVGLCDTLEDQLLVKVNLRATSRCVVDY</sequence>
<dbReference type="EMBL" id="JAIWYP010000005">
    <property type="protein sequence ID" value="KAH3822187.1"/>
    <property type="molecule type" value="Genomic_DNA"/>
</dbReference>
<name>A0A9D4JVT8_DREPO</name>
<accession>A0A9D4JVT8</accession>
<reference evidence="2" key="1">
    <citation type="journal article" date="2019" name="bioRxiv">
        <title>The Genome of the Zebra Mussel, Dreissena polymorpha: A Resource for Invasive Species Research.</title>
        <authorList>
            <person name="McCartney M.A."/>
            <person name="Auch B."/>
            <person name="Kono T."/>
            <person name="Mallez S."/>
            <person name="Zhang Y."/>
            <person name="Obille A."/>
            <person name="Becker A."/>
            <person name="Abrahante J.E."/>
            <person name="Garbe J."/>
            <person name="Badalamenti J.P."/>
            <person name="Herman A."/>
            <person name="Mangelson H."/>
            <person name="Liachko I."/>
            <person name="Sullivan S."/>
            <person name="Sone E.D."/>
            <person name="Koren S."/>
            <person name="Silverstein K.A.T."/>
            <person name="Beckman K.B."/>
            <person name="Gohl D.M."/>
        </authorList>
    </citation>
    <scope>NUCLEOTIDE SEQUENCE</scope>
    <source>
        <strain evidence="2">Duluth1</strain>
        <tissue evidence="2">Whole animal</tissue>
    </source>
</reference>
<organism evidence="2 3">
    <name type="scientific">Dreissena polymorpha</name>
    <name type="common">Zebra mussel</name>
    <name type="synonym">Mytilus polymorpha</name>
    <dbReference type="NCBI Taxonomy" id="45954"/>
    <lineage>
        <taxon>Eukaryota</taxon>
        <taxon>Metazoa</taxon>
        <taxon>Spiralia</taxon>
        <taxon>Lophotrochozoa</taxon>
        <taxon>Mollusca</taxon>
        <taxon>Bivalvia</taxon>
        <taxon>Autobranchia</taxon>
        <taxon>Heteroconchia</taxon>
        <taxon>Euheterodonta</taxon>
        <taxon>Imparidentia</taxon>
        <taxon>Neoheterodontei</taxon>
        <taxon>Myida</taxon>
        <taxon>Dreissenoidea</taxon>
        <taxon>Dreissenidae</taxon>
        <taxon>Dreissena</taxon>
    </lineage>
</organism>
<dbReference type="AlphaFoldDB" id="A0A9D4JVT8"/>
<feature type="chain" id="PRO_5039301290" description="Secreted protein" evidence="1">
    <location>
        <begin position="18"/>
        <end position="71"/>
    </location>
</feature>
<evidence type="ECO:0008006" key="4">
    <source>
        <dbReference type="Google" id="ProtNLM"/>
    </source>
</evidence>
<evidence type="ECO:0000313" key="3">
    <source>
        <dbReference type="Proteomes" id="UP000828390"/>
    </source>
</evidence>
<feature type="signal peptide" evidence="1">
    <location>
        <begin position="1"/>
        <end position="17"/>
    </location>
</feature>
<proteinExistence type="predicted"/>
<keyword evidence="1" id="KW-0732">Signal</keyword>
<reference evidence="2" key="2">
    <citation type="submission" date="2020-11" db="EMBL/GenBank/DDBJ databases">
        <authorList>
            <person name="McCartney M.A."/>
            <person name="Auch B."/>
            <person name="Kono T."/>
            <person name="Mallez S."/>
            <person name="Becker A."/>
            <person name="Gohl D.M."/>
            <person name="Silverstein K.A.T."/>
            <person name="Koren S."/>
            <person name="Bechman K.B."/>
            <person name="Herman A."/>
            <person name="Abrahante J.E."/>
            <person name="Garbe J."/>
        </authorList>
    </citation>
    <scope>NUCLEOTIDE SEQUENCE</scope>
    <source>
        <strain evidence="2">Duluth1</strain>
        <tissue evidence="2">Whole animal</tissue>
    </source>
</reference>
<evidence type="ECO:0000256" key="1">
    <source>
        <dbReference type="SAM" id="SignalP"/>
    </source>
</evidence>
<protein>
    <recommendedName>
        <fullName evidence="4">Secreted protein</fullName>
    </recommendedName>
</protein>